<dbReference type="GO" id="GO:0009279">
    <property type="term" value="C:cell outer membrane"/>
    <property type="evidence" value="ECO:0007669"/>
    <property type="project" value="TreeGrafter"/>
</dbReference>
<dbReference type="InterPro" id="IPR005653">
    <property type="entry name" value="OstA-like_N"/>
</dbReference>
<evidence type="ECO:0000256" key="1">
    <source>
        <dbReference type="ARBA" id="ARBA00022729"/>
    </source>
</evidence>
<dbReference type="Proteomes" id="UP000886748">
    <property type="component" value="Unassembled WGS sequence"/>
</dbReference>
<reference evidence="4" key="1">
    <citation type="submission" date="2020-10" db="EMBL/GenBank/DDBJ databases">
        <authorList>
            <person name="Gilroy R."/>
        </authorList>
    </citation>
    <scope>NUCLEOTIDE SEQUENCE</scope>
    <source>
        <strain evidence="4">CHK154-7741</strain>
    </source>
</reference>
<dbReference type="Pfam" id="PF03968">
    <property type="entry name" value="LptD_N"/>
    <property type="match status" value="1"/>
</dbReference>
<name>A0A9D1MZN8_9CLOT</name>
<evidence type="ECO:0000256" key="2">
    <source>
        <dbReference type="SAM" id="SignalP"/>
    </source>
</evidence>
<dbReference type="EMBL" id="DVOD01000035">
    <property type="protein sequence ID" value="HIU92473.1"/>
    <property type="molecule type" value="Genomic_DNA"/>
</dbReference>
<feature type="signal peptide" evidence="2">
    <location>
        <begin position="1"/>
        <end position="23"/>
    </location>
</feature>
<comment type="caution">
    <text evidence="4">The sequence shown here is derived from an EMBL/GenBank/DDBJ whole genome shotgun (WGS) entry which is preliminary data.</text>
</comment>
<organism evidence="4 5">
    <name type="scientific">Candidatus Limenecus avicola</name>
    <dbReference type="NCBI Taxonomy" id="2840847"/>
    <lineage>
        <taxon>Bacteria</taxon>
        <taxon>Bacillati</taxon>
        <taxon>Bacillota</taxon>
        <taxon>Clostridia</taxon>
        <taxon>Eubacteriales</taxon>
        <taxon>Clostridiaceae</taxon>
        <taxon>Clostridiaceae incertae sedis</taxon>
        <taxon>Candidatus Limenecus</taxon>
    </lineage>
</organism>
<dbReference type="InterPro" id="IPR052037">
    <property type="entry name" value="LPS_export_LptA"/>
</dbReference>
<evidence type="ECO:0000259" key="3">
    <source>
        <dbReference type="Pfam" id="PF03968"/>
    </source>
</evidence>
<dbReference type="GO" id="GO:0017089">
    <property type="term" value="F:glycolipid transfer activity"/>
    <property type="evidence" value="ECO:0007669"/>
    <property type="project" value="TreeGrafter"/>
</dbReference>
<evidence type="ECO:0000313" key="5">
    <source>
        <dbReference type="Proteomes" id="UP000886748"/>
    </source>
</evidence>
<evidence type="ECO:0000313" key="4">
    <source>
        <dbReference type="EMBL" id="HIU92473.1"/>
    </source>
</evidence>
<protein>
    <recommendedName>
        <fullName evidence="3">Organic solvent tolerance-like N-terminal domain-containing protein</fullName>
    </recommendedName>
</protein>
<feature type="domain" description="Organic solvent tolerance-like N-terminal" evidence="3">
    <location>
        <begin position="28"/>
        <end position="95"/>
    </location>
</feature>
<proteinExistence type="predicted"/>
<dbReference type="Gene3D" id="2.60.450.10">
    <property type="entry name" value="Lipopolysaccharide (LPS) transport protein A like domain"/>
    <property type="match status" value="3"/>
</dbReference>
<sequence>MKNFKILILISAIMLTIAGIAIASDLSIESDKQSFKMEENKAKFEGNVRVKMDDISATSAKAEVFIDPKTKQLSDAVMYDQPYVVQVKQDKSNEIKSNILKMSLLNKKLRAEGNTQTTVTEKGSMKPTVIITADTQEYDTKTKTLTAQGSVIIYYKDVETFSNSAVANLNQNGDLQKLTLTGNGRIKQKDSVITANKFIYDAVKEIAYGLGSAHSDVDMDGTRINVWSDRQEYYKASNILQASGKVHVTYKDYDAKGPKATVYPDKITNKPNEIVFIGRSTIVEQMRSIEADRIKMYINPKNFFAEGNVKTVIRNVQDNKKNNF</sequence>
<accession>A0A9D1MZN8</accession>
<gene>
    <name evidence="4" type="ORF">IAD26_04995</name>
</gene>
<dbReference type="GO" id="GO:0030288">
    <property type="term" value="C:outer membrane-bounded periplasmic space"/>
    <property type="evidence" value="ECO:0007669"/>
    <property type="project" value="TreeGrafter"/>
</dbReference>
<keyword evidence="1 2" id="KW-0732">Signal</keyword>
<dbReference type="AlphaFoldDB" id="A0A9D1MZN8"/>
<reference evidence="4" key="2">
    <citation type="journal article" date="2021" name="PeerJ">
        <title>Extensive microbial diversity within the chicken gut microbiome revealed by metagenomics and culture.</title>
        <authorList>
            <person name="Gilroy R."/>
            <person name="Ravi A."/>
            <person name="Getino M."/>
            <person name="Pursley I."/>
            <person name="Horton D.L."/>
            <person name="Alikhan N.F."/>
            <person name="Baker D."/>
            <person name="Gharbi K."/>
            <person name="Hall N."/>
            <person name="Watson M."/>
            <person name="Adriaenssens E.M."/>
            <person name="Foster-Nyarko E."/>
            <person name="Jarju S."/>
            <person name="Secka A."/>
            <person name="Antonio M."/>
            <person name="Oren A."/>
            <person name="Chaudhuri R.R."/>
            <person name="La Ragione R."/>
            <person name="Hildebrand F."/>
            <person name="Pallen M.J."/>
        </authorList>
    </citation>
    <scope>NUCLEOTIDE SEQUENCE</scope>
    <source>
        <strain evidence="4">CHK154-7741</strain>
    </source>
</reference>
<dbReference type="GO" id="GO:0015920">
    <property type="term" value="P:lipopolysaccharide transport"/>
    <property type="evidence" value="ECO:0007669"/>
    <property type="project" value="TreeGrafter"/>
</dbReference>
<dbReference type="PANTHER" id="PTHR36504">
    <property type="entry name" value="LIPOPOLYSACCHARIDE EXPORT SYSTEM PROTEIN LPTA"/>
    <property type="match status" value="1"/>
</dbReference>
<dbReference type="PANTHER" id="PTHR36504:SF1">
    <property type="entry name" value="LIPOPOLYSACCHARIDE EXPORT SYSTEM PROTEIN LPTA"/>
    <property type="match status" value="1"/>
</dbReference>
<feature type="chain" id="PRO_5039611700" description="Organic solvent tolerance-like N-terminal domain-containing protein" evidence="2">
    <location>
        <begin position="24"/>
        <end position="324"/>
    </location>
</feature>